<dbReference type="PANTHER" id="PTHR45188">
    <property type="entry name" value="DNAJ PROTEIN P58IPK HOMOLOG"/>
    <property type="match status" value="1"/>
</dbReference>
<dbReference type="Gene3D" id="1.10.287.110">
    <property type="entry name" value="DnaJ domain"/>
    <property type="match status" value="1"/>
</dbReference>
<organism evidence="6 7">
    <name type="scientific">Acaryochloris marina (strain MBIC 11017)</name>
    <dbReference type="NCBI Taxonomy" id="329726"/>
    <lineage>
        <taxon>Bacteria</taxon>
        <taxon>Bacillati</taxon>
        <taxon>Cyanobacteriota</taxon>
        <taxon>Cyanophyceae</taxon>
        <taxon>Acaryochloridales</taxon>
        <taxon>Acaryochloridaceae</taxon>
        <taxon>Acaryochloris</taxon>
    </lineage>
</organism>
<dbReference type="SUPFAM" id="SSF48452">
    <property type="entry name" value="TPR-like"/>
    <property type="match status" value="1"/>
</dbReference>
<dbReference type="HOGENOM" id="CLU_923530_0_0_3"/>
<dbReference type="Pfam" id="PF14559">
    <property type="entry name" value="TPR_19"/>
    <property type="match status" value="1"/>
</dbReference>
<dbReference type="CDD" id="cd06257">
    <property type="entry name" value="DnaJ"/>
    <property type="match status" value="1"/>
</dbReference>
<dbReference type="STRING" id="329726.AM1_3990"/>
<keyword evidence="7" id="KW-1185">Reference proteome</keyword>
<proteinExistence type="predicted"/>
<keyword evidence="2 3" id="KW-0802">TPR repeat</keyword>
<accession>B0C9G1</accession>
<dbReference type="Gene3D" id="1.25.40.10">
    <property type="entry name" value="Tetratricopeptide repeat domain"/>
    <property type="match status" value="1"/>
</dbReference>
<dbReference type="InterPro" id="IPR011990">
    <property type="entry name" value="TPR-like_helical_dom_sf"/>
</dbReference>
<evidence type="ECO:0000313" key="6">
    <source>
        <dbReference type="EMBL" id="ABW28974.1"/>
    </source>
</evidence>
<dbReference type="SMART" id="SM00271">
    <property type="entry name" value="DnaJ"/>
    <property type="match status" value="1"/>
</dbReference>
<dbReference type="PRINTS" id="PR00625">
    <property type="entry name" value="JDOMAIN"/>
</dbReference>
<evidence type="ECO:0000256" key="1">
    <source>
        <dbReference type="ARBA" id="ARBA00022737"/>
    </source>
</evidence>
<evidence type="ECO:0000313" key="7">
    <source>
        <dbReference type="Proteomes" id="UP000000268"/>
    </source>
</evidence>
<reference evidence="6 7" key="1">
    <citation type="journal article" date="2008" name="Proc. Natl. Acad. Sci. U.S.A.">
        <title>Niche adaptation and genome expansion in the chlorophyll d-producing cyanobacterium Acaryochloris marina.</title>
        <authorList>
            <person name="Swingley W.D."/>
            <person name="Chen M."/>
            <person name="Cheung P.C."/>
            <person name="Conrad A.L."/>
            <person name="Dejesa L.C."/>
            <person name="Hao J."/>
            <person name="Honchak B.M."/>
            <person name="Karbach L.E."/>
            <person name="Kurdoglu A."/>
            <person name="Lahiri S."/>
            <person name="Mastrian S.D."/>
            <person name="Miyashita H."/>
            <person name="Page L."/>
            <person name="Ramakrishna P."/>
            <person name="Satoh S."/>
            <person name="Sattley W.M."/>
            <person name="Shimada Y."/>
            <person name="Taylor H.L."/>
            <person name="Tomo T."/>
            <person name="Tsuchiya T."/>
            <person name="Wang Z.T."/>
            <person name="Raymond J."/>
            <person name="Mimuro M."/>
            <person name="Blankenship R.E."/>
            <person name="Touchman J.W."/>
        </authorList>
    </citation>
    <scope>NUCLEOTIDE SEQUENCE [LARGE SCALE GENOMIC DNA]</scope>
    <source>
        <strain evidence="7">MBIC 11017</strain>
    </source>
</reference>
<dbReference type="Proteomes" id="UP000000268">
    <property type="component" value="Chromosome"/>
</dbReference>
<protein>
    <submittedName>
        <fullName evidence="6">DnaJ-like protein, putative</fullName>
    </submittedName>
</protein>
<dbReference type="InterPro" id="IPR019734">
    <property type="entry name" value="TPR_rpt"/>
</dbReference>
<feature type="repeat" description="TPR" evidence="3">
    <location>
        <begin position="241"/>
        <end position="274"/>
    </location>
</feature>
<gene>
    <name evidence="6" type="ordered locus">AM1_3990</name>
</gene>
<dbReference type="OrthoDB" id="494812at2"/>
<name>B0C9G1_ACAM1</name>
<dbReference type="Pfam" id="PF00226">
    <property type="entry name" value="DnaJ"/>
    <property type="match status" value="1"/>
</dbReference>
<dbReference type="EMBL" id="CP000828">
    <property type="protein sequence ID" value="ABW28974.1"/>
    <property type="molecule type" value="Genomic_DNA"/>
</dbReference>
<feature type="region of interest" description="Disordered" evidence="4">
    <location>
        <begin position="159"/>
        <end position="204"/>
    </location>
</feature>
<feature type="region of interest" description="Disordered" evidence="4">
    <location>
        <begin position="286"/>
        <end position="318"/>
    </location>
</feature>
<dbReference type="InterPro" id="IPR001623">
    <property type="entry name" value="DnaJ_domain"/>
</dbReference>
<evidence type="ECO:0000259" key="5">
    <source>
        <dbReference type="PROSITE" id="PS50076"/>
    </source>
</evidence>
<dbReference type="SUPFAM" id="SSF46565">
    <property type="entry name" value="Chaperone J-domain"/>
    <property type="match status" value="1"/>
</dbReference>
<feature type="compositionally biased region" description="Low complexity" evidence="4">
    <location>
        <begin position="163"/>
        <end position="202"/>
    </location>
</feature>
<feature type="compositionally biased region" description="Low complexity" evidence="4">
    <location>
        <begin position="292"/>
        <end position="302"/>
    </location>
</feature>
<dbReference type="KEGG" id="amr:AM1_3990"/>
<dbReference type="PROSITE" id="PS50076">
    <property type="entry name" value="DNAJ_2"/>
    <property type="match status" value="1"/>
</dbReference>
<evidence type="ECO:0000256" key="4">
    <source>
        <dbReference type="SAM" id="MobiDB-lite"/>
    </source>
</evidence>
<dbReference type="AlphaFoldDB" id="B0C9G1"/>
<keyword evidence="1" id="KW-0677">Repeat</keyword>
<evidence type="ECO:0000256" key="3">
    <source>
        <dbReference type="PROSITE-ProRule" id="PRU00339"/>
    </source>
</evidence>
<dbReference type="PANTHER" id="PTHR45188:SF2">
    <property type="entry name" value="DNAJ HOMOLOG SUBFAMILY C MEMBER 7"/>
    <property type="match status" value="1"/>
</dbReference>
<dbReference type="RefSeq" id="WP_012164330.1">
    <property type="nucleotide sequence ID" value="NC_009925.1"/>
</dbReference>
<dbReference type="eggNOG" id="COG0484">
    <property type="taxonomic scope" value="Bacteria"/>
</dbReference>
<feature type="domain" description="J" evidence="5">
    <location>
        <begin position="16"/>
        <end position="85"/>
    </location>
</feature>
<dbReference type="PROSITE" id="PS50005">
    <property type="entry name" value="TPR"/>
    <property type="match status" value="1"/>
</dbReference>
<sequence length="318" mass="35337">MSFEMKHGLAIFDCPDHYASLGLSIGASKGEIRKRYFKIARSLHPDSCPADMDKAEASRMLSKLVNPAYEVLSQDKDLEEYKVLLRLVGQRANREVNPSSMQTPGAQELLTTSSFEERYQEQVQQLAQNQFENLDGILAVVSQLSELNLAYLIRREGTQKSGARGAQPMQARAAQAQPEAAARPETSVSPAPAEQSPPQEAATSQFVNDYCRRAEELIQKNRLNDAIVELRDALKLEPKNSRCHTLMGSIYLQKKSLKMAKVHFTQALNSDPQNAEAIKGKQKLEKLEKKAQPAAAKQAQAKQPERKKGLFGLFGGKK</sequence>
<dbReference type="SMART" id="SM00028">
    <property type="entry name" value="TPR"/>
    <property type="match status" value="2"/>
</dbReference>
<dbReference type="InterPro" id="IPR036869">
    <property type="entry name" value="J_dom_sf"/>
</dbReference>
<evidence type="ECO:0000256" key="2">
    <source>
        <dbReference type="ARBA" id="ARBA00022803"/>
    </source>
</evidence>
<dbReference type="eggNOG" id="COG3063">
    <property type="taxonomic scope" value="Bacteria"/>
</dbReference>